<accession>A0A2Z4JEY6</accession>
<keyword evidence="1" id="KW-0614">Plasmid</keyword>
<dbReference type="AlphaFoldDB" id="A0A2Z4JEY6"/>
<keyword evidence="2" id="KW-1185">Reference proteome</keyword>
<dbReference type="Proteomes" id="UP000249616">
    <property type="component" value="Plasmid unnamed1"/>
</dbReference>
<gene>
    <name evidence="1" type="ORF">DN051_43960</name>
</gene>
<evidence type="ECO:0000313" key="2">
    <source>
        <dbReference type="Proteomes" id="UP000249616"/>
    </source>
</evidence>
<organism evidence="1 2">
    <name type="scientific">Streptomyces cadmiisoli</name>
    <dbReference type="NCBI Taxonomy" id="2184053"/>
    <lineage>
        <taxon>Bacteria</taxon>
        <taxon>Bacillati</taxon>
        <taxon>Actinomycetota</taxon>
        <taxon>Actinomycetes</taxon>
        <taxon>Kitasatosporales</taxon>
        <taxon>Streptomycetaceae</taxon>
        <taxon>Streptomyces</taxon>
        <taxon>Streptomyces aurantiacus group</taxon>
    </lineage>
</organism>
<protein>
    <submittedName>
        <fullName evidence="1">Uncharacterized protein</fullName>
    </submittedName>
</protein>
<sequence length="89" mass="9510">MGCFVRGRRPLAGFVDGQPGPEGYDGHLYALVVAEVALSLEFLVQDLRSALSLVPALLQVAEVGIQGGERSRWPAHHFLPAAGRAMLTV</sequence>
<proteinExistence type="predicted"/>
<dbReference type="KEGG" id="scad:DN051_43960"/>
<dbReference type="EMBL" id="CP030074">
    <property type="protein sequence ID" value="AWW43497.1"/>
    <property type="molecule type" value="Genomic_DNA"/>
</dbReference>
<evidence type="ECO:0000313" key="1">
    <source>
        <dbReference type="EMBL" id="AWW43497.1"/>
    </source>
</evidence>
<reference evidence="2" key="1">
    <citation type="submission" date="2018-06" db="EMBL/GenBank/DDBJ databases">
        <authorList>
            <person name="Li K."/>
        </authorList>
    </citation>
    <scope>NUCLEOTIDE SEQUENCE [LARGE SCALE GENOMIC DNA]</scope>
    <source>
        <strain evidence="2">ZFG47</strain>
        <plasmid evidence="2">unnamed1</plasmid>
    </source>
</reference>
<name>A0A2Z4JEY6_9ACTN</name>
<geneLocation type="plasmid" evidence="1 2">
    <name>unnamed1</name>
</geneLocation>